<dbReference type="GO" id="GO:0043291">
    <property type="term" value="C:RAVE complex"/>
    <property type="evidence" value="ECO:0007669"/>
    <property type="project" value="TreeGrafter"/>
</dbReference>
<feature type="compositionally biased region" description="Polar residues" evidence="2">
    <location>
        <begin position="1081"/>
        <end position="1093"/>
    </location>
</feature>
<dbReference type="EMBL" id="HBEW01001620">
    <property type="protein sequence ID" value="CAD8577774.1"/>
    <property type="molecule type" value="Transcribed_RNA"/>
</dbReference>
<dbReference type="InterPro" id="IPR001680">
    <property type="entry name" value="WD40_rpt"/>
</dbReference>
<dbReference type="InterPro" id="IPR015943">
    <property type="entry name" value="WD40/YVTN_repeat-like_dom_sf"/>
</dbReference>
<feature type="domain" description="RAVE complex protein Rav1 C-terminal" evidence="3">
    <location>
        <begin position="346"/>
        <end position="862"/>
    </location>
</feature>
<feature type="compositionally biased region" description="Basic residues" evidence="2">
    <location>
        <begin position="1063"/>
        <end position="1072"/>
    </location>
</feature>
<dbReference type="Gene3D" id="2.130.10.10">
    <property type="entry name" value="YVTN repeat-like/Quinoprotein amine dehydrogenase"/>
    <property type="match status" value="3"/>
</dbReference>
<evidence type="ECO:0000313" key="4">
    <source>
        <dbReference type="EMBL" id="CAD8577774.1"/>
    </source>
</evidence>
<reference evidence="4" key="1">
    <citation type="submission" date="2021-01" db="EMBL/GenBank/DDBJ databases">
        <authorList>
            <person name="Corre E."/>
            <person name="Pelletier E."/>
            <person name="Niang G."/>
            <person name="Scheremetjew M."/>
            <person name="Finn R."/>
            <person name="Kale V."/>
            <person name="Holt S."/>
            <person name="Cochrane G."/>
            <person name="Meng A."/>
            <person name="Brown T."/>
            <person name="Cohen L."/>
        </authorList>
    </citation>
    <scope>NUCLEOTIDE SEQUENCE</scope>
    <source>
        <strain evidence="4">Clade-D-RCC2572</strain>
    </source>
</reference>
<dbReference type="InterPro" id="IPR022033">
    <property type="entry name" value="Rav1p_C"/>
</dbReference>
<proteinExistence type="predicted"/>
<dbReference type="PROSITE" id="PS50082">
    <property type="entry name" value="WD_REPEATS_2"/>
    <property type="match status" value="1"/>
</dbReference>
<dbReference type="PANTHER" id="PTHR13950:SF9">
    <property type="entry name" value="RABCONNECTIN-3A"/>
    <property type="match status" value="1"/>
</dbReference>
<feature type="region of interest" description="Disordered" evidence="2">
    <location>
        <begin position="1063"/>
        <end position="1093"/>
    </location>
</feature>
<feature type="region of interest" description="Disordered" evidence="2">
    <location>
        <begin position="1178"/>
        <end position="1205"/>
    </location>
</feature>
<organism evidence="4">
    <name type="scientific">Ostreococcus mediterraneus</name>
    <dbReference type="NCBI Taxonomy" id="1486918"/>
    <lineage>
        <taxon>Eukaryota</taxon>
        <taxon>Viridiplantae</taxon>
        <taxon>Chlorophyta</taxon>
        <taxon>Mamiellophyceae</taxon>
        <taxon>Mamiellales</taxon>
        <taxon>Bathycoccaceae</taxon>
        <taxon>Ostreococcus</taxon>
    </lineage>
</organism>
<dbReference type="Pfam" id="PF00400">
    <property type="entry name" value="WD40"/>
    <property type="match status" value="1"/>
</dbReference>
<evidence type="ECO:0000256" key="2">
    <source>
        <dbReference type="SAM" id="MobiDB-lite"/>
    </source>
</evidence>
<gene>
    <name evidence="4" type="ORF">OMED0929_LOCUS1372</name>
</gene>
<dbReference type="SMART" id="SM00320">
    <property type="entry name" value="WD40"/>
    <property type="match status" value="5"/>
</dbReference>
<keyword evidence="1" id="KW-0853">WD repeat</keyword>
<sequence>MSTSWRHRSLVTLCCDGSLRLWLHSFGNHGPMALTRTIQTPLGGLSPIVAFDWLDVDDSSDSLYDHALVGLDGSSRIHVWTMTDIESLHPLTTRRPDVTHRGSTSLEHLISPTFEDAPTVRASLRGTADDMRVLLASHRFGVIIARTKVHNSDILECLCRVQLGGHETSIVDACRHPLEDVLATLDTSGACKIWKRNARGVIELLDSMSDHLPIHCSGIAWGESVDGRRPPLLLTLQDSVNVASVYVDSETGACIEVKDELAVRDRAVHAQRVETRGVLRDAVTSAYAQSSATSVFELSVDQTRVAFFDERGALNIGTIIDAKKLQMSCECVDTTLRITSTSVGGNLRWFDMGAGDCALAVAVGTQLEVYATSPQRHASTGKSWACVVAIDVHDYAEDVNSGFISSIQWSHRGDVIFATIGTSILTIRGDGTHRDLAKLAMTTTKKLPSYHPDVLHDWFMRGKVSRARTSVRSMIEYLRKGDFTEPYASLLPGELLAASEHAPSSPNVTSAPKAVEAAAAPSMVPEFDMSAFGSFGGGLPVAAPTATFSFGADLEPASAAMSSPTSKSICGGLMTRDRFTQTETEEATELLSTRGKHLRLTSTERMELLGVLEALRGIDDSASMALDEAGRRFLALWSTQRLRRHAERHDLGIPSGQELCWANQSGNTEALLEAIIGDQTNADVSWSTLKRLGVPIWLRRDEELRNIIEKCAKAEFARTKNVDDCALLFVITGRVKVLAGLYKATQNTRLYEFMCRDFSDQRHREAALKNAYALLSKHRYTFAAVFFVLAGQSLDAAALVWKHEHDLPLALVIERLAHVAEEDATKSPSTHLSKCAVNMLEKDVVPTTHDSWMLAALHSLAGNHEQFLTQAKMLIDSGDEEAADLLTFISHANKSSVAARAKIMALDASNTLAMSVDAKGMPLAALERLADNAQGVDVLTKCRLAVGAILSEELFRDVPDAEFQIFTRAPWNLNLAMMQNLLQRRSDIFNAKSFDCFQATSREPKSPPSNVVHGKSPSLLPSEVLTVKIPRVPSGQDLKSTGSPSDKINLARNAFSKLRTIRVKTTSKRQKHAGSMDGLDSPTTPSTPDYYSESTPRVEASAVDRCLRSPVTVAALQNDGFYDLCFNHEVPYELGCASVRQGLSIVNLRQLNSAAQESRKDAWAVLLRAQPPIAGFKSPTNSWLNTDDSTSTASGPASPQHAHVREHEWATHAGLDMTSLTGIIPHSENDTVGRSRKVIKREPANDVVARSVAAHPSRSFFAVGTSMGGVQLWNFHGENADNAAAVFSLGGKKATSGTGASTRALAWSPHGARLAACASDGNVTLWLGDAPDVEPAASKMCGFKGCKTEDVLFLSTNVMAVATSSGSSASGAKPECVALWDALQPFNACPGMLRAHAGGCTTLAQFPSLTAPHGVPWPFLITGGYHGDIAAHDLRMLGGDGDSTILWRSTDPHTYSVTSIATIHHENNPLIIAGDNAGEIRVYSALDGTLRQSIPSAHAQQKFLTPRGGGALASVGVSRILPIHNGVLSAGGDGLVKCFRLDRAMTFPS</sequence>
<evidence type="ECO:0000259" key="3">
    <source>
        <dbReference type="Pfam" id="PF12234"/>
    </source>
</evidence>
<feature type="compositionally biased region" description="Polar residues" evidence="2">
    <location>
        <begin position="1178"/>
        <end position="1197"/>
    </location>
</feature>
<dbReference type="InterPro" id="IPR036322">
    <property type="entry name" value="WD40_repeat_dom_sf"/>
</dbReference>
<dbReference type="InterPro" id="IPR052208">
    <property type="entry name" value="DmX-like/RAVE_component"/>
</dbReference>
<accession>A0A7S0PLV0</accession>
<evidence type="ECO:0000256" key="1">
    <source>
        <dbReference type="PROSITE-ProRule" id="PRU00221"/>
    </source>
</evidence>
<protein>
    <recommendedName>
        <fullName evidence="3">RAVE complex protein Rav1 C-terminal domain-containing protein</fullName>
    </recommendedName>
</protein>
<feature type="repeat" description="WD" evidence="1">
    <location>
        <begin position="1295"/>
        <end position="1326"/>
    </location>
</feature>
<dbReference type="Pfam" id="PF12234">
    <property type="entry name" value="Rav1p_C"/>
    <property type="match status" value="1"/>
</dbReference>
<dbReference type="GO" id="GO:0007035">
    <property type="term" value="P:vacuolar acidification"/>
    <property type="evidence" value="ECO:0007669"/>
    <property type="project" value="TreeGrafter"/>
</dbReference>
<dbReference type="SUPFAM" id="SSF50978">
    <property type="entry name" value="WD40 repeat-like"/>
    <property type="match status" value="2"/>
</dbReference>
<name>A0A7S0PLV0_9CHLO</name>
<dbReference type="PANTHER" id="PTHR13950">
    <property type="entry name" value="RABCONNECTIN-RELATED"/>
    <property type="match status" value="1"/>
</dbReference>